<dbReference type="InterPro" id="IPR027417">
    <property type="entry name" value="P-loop_NTPase"/>
</dbReference>
<dbReference type="GO" id="GO:0043531">
    <property type="term" value="F:ADP binding"/>
    <property type="evidence" value="ECO:0007669"/>
    <property type="project" value="InterPro"/>
</dbReference>
<evidence type="ECO:0000256" key="2">
    <source>
        <dbReference type="ARBA" id="ARBA00022840"/>
    </source>
</evidence>
<dbReference type="GO" id="GO:0005524">
    <property type="term" value="F:ATP binding"/>
    <property type="evidence" value="ECO:0007669"/>
    <property type="project" value="UniProtKB-KW"/>
</dbReference>
<dbReference type="PANTHER" id="PTHR33463">
    <property type="entry name" value="NB-ARC DOMAIN-CONTAINING PROTEIN-RELATED"/>
    <property type="match status" value="1"/>
</dbReference>
<keyword evidence="2" id="KW-0547">Nucleotide-binding</keyword>
<dbReference type="SUPFAM" id="SSF52540">
    <property type="entry name" value="P-loop containing nucleoside triphosphate hydrolases"/>
    <property type="match status" value="1"/>
</dbReference>
<keyword evidence="5" id="KW-1185">Reference proteome</keyword>
<proteinExistence type="predicted"/>
<feature type="domain" description="NB-ARC" evidence="3">
    <location>
        <begin position="1"/>
        <end position="161"/>
    </location>
</feature>
<evidence type="ECO:0000256" key="1">
    <source>
        <dbReference type="ARBA" id="ARBA00022821"/>
    </source>
</evidence>
<dbReference type="GO" id="GO:0006952">
    <property type="term" value="P:defense response"/>
    <property type="evidence" value="ECO:0007669"/>
    <property type="project" value="UniProtKB-KW"/>
</dbReference>
<protein>
    <submittedName>
        <fullName evidence="4">Putative Disease resistance protein</fullName>
    </submittedName>
</protein>
<accession>A0A8K0ICF8</accession>
<organism evidence="4 5">
    <name type="scientific">Cocos nucifera</name>
    <name type="common">Coconut palm</name>
    <dbReference type="NCBI Taxonomy" id="13894"/>
    <lineage>
        <taxon>Eukaryota</taxon>
        <taxon>Viridiplantae</taxon>
        <taxon>Streptophyta</taxon>
        <taxon>Embryophyta</taxon>
        <taxon>Tracheophyta</taxon>
        <taxon>Spermatophyta</taxon>
        <taxon>Magnoliopsida</taxon>
        <taxon>Liliopsida</taxon>
        <taxon>Arecaceae</taxon>
        <taxon>Arecoideae</taxon>
        <taxon>Cocoseae</taxon>
        <taxon>Attaleinae</taxon>
        <taxon>Cocos</taxon>
    </lineage>
</organism>
<evidence type="ECO:0000313" key="4">
    <source>
        <dbReference type="EMBL" id="KAG1347307.1"/>
    </source>
</evidence>
<dbReference type="PRINTS" id="PR00364">
    <property type="entry name" value="DISEASERSIST"/>
</dbReference>
<keyword evidence="2" id="KW-0067">ATP-binding</keyword>
<dbReference type="InterPro" id="IPR050905">
    <property type="entry name" value="Plant_NBS-LRR"/>
</dbReference>
<reference evidence="4" key="1">
    <citation type="journal article" date="2017" name="Gigascience">
        <title>The genome draft of coconut (Cocos nucifera).</title>
        <authorList>
            <person name="Xiao Y."/>
            <person name="Xu P."/>
            <person name="Fan H."/>
            <person name="Baudouin L."/>
            <person name="Xia W."/>
            <person name="Bocs S."/>
            <person name="Xu J."/>
            <person name="Li Q."/>
            <person name="Guo A."/>
            <person name="Zhou L."/>
            <person name="Li J."/>
            <person name="Wu Y."/>
            <person name="Ma Z."/>
            <person name="Armero A."/>
            <person name="Issali A.E."/>
            <person name="Liu N."/>
            <person name="Peng M."/>
            <person name="Yang Y."/>
        </authorList>
    </citation>
    <scope>NUCLEOTIDE SEQUENCE</scope>
    <source>
        <tissue evidence="4">Spear leaf of Hainan Tall coconut</tissue>
    </source>
</reference>
<name>A0A8K0ICF8_COCNU</name>
<dbReference type="EMBL" id="CM017877">
    <property type="protein sequence ID" value="KAG1347307.1"/>
    <property type="molecule type" value="Genomic_DNA"/>
</dbReference>
<dbReference type="Proteomes" id="UP000797356">
    <property type="component" value="Chromosome 6"/>
</dbReference>
<dbReference type="OrthoDB" id="786439at2759"/>
<comment type="caution">
    <text evidence="4">The sequence shown here is derived from an EMBL/GenBank/DDBJ whole genome shotgun (WGS) entry which is preliminary data.</text>
</comment>
<dbReference type="Pfam" id="PF00931">
    <property type="entry name" value="NB-ARC"/>
    <property type="match status" value="1"/>
</dbReference>
<dbReference type="AlphaFoldDB" id="A0A8K0ICF8"/>
<gene>
    <name evidence="4" type="ORF">COCNU_06G011360</name>
</gene>
<evidence type="ECO:0000259" key="3">
    <source>
        <dbReference type="Pfam" id="PF00931"/>
    </source>
</evidence>
<dbReference type="CDD" id="cd01983">
    <property type="entry name" value="SIMIBI"/>
    <property type="match status" value="1"/>
</dbReference>
<reference evidence="4" key="2">
    <citation type="submission" date="2019-07" db="EMBL/GenBank/DDBJ databases">
        <authorList>
            <person name="Yang Y."/>
            <person name="Bocs S."/>
            <person name="Baudouin L."/>
        </authorList>
    </citation>
    <scope>NUCLEOTIDE SEQUENCE</scope>
    <source>
        <tissue evidence="4">Spear leaf of Hainan Tall coconut</tissue>
    </source>
</reference>
<evidence type="ECO:0000313" key="5">
    <source>
        <dbReference type="Proteomes" id="UP000797356"/>
    </source>
</evidence>
<dbReference type="InterPro" id="IPR002182">
    <property type="entry name" value="NB-ARC"/>
</dbReference>
<dbReference type="PANTHER" id="PTHR33463:SF218">
    <property type="entry name" value="DISEASE RESISTANCE PROTEIN RPS2-LIKE"/>
    <property type="match status" value="1"/>
</dbReference>
<dbReference type="Gene3D" id="1.10.8.430">
    <property type="entry name" value="Helical domain of apoptotic protease-activating factors"/>
    <property type="match status" value="1"/>
</dbReference>
<keyword evidence="1" id="KW-0611">Plant defense</keyword>
<dbReference type="FunFam" id="3.40.50.300:FF:001091">
    <property type="entry name" value="Probable disease resistance protein At1g61300"/>
    <property type="match status" value="1"/>
</dbReference>
<sequence length="241" mass="26705">MDKVMNALEDENKHLIGIYGMGGVGKTTLMEEIGRRLQKDKKFDAVIKVVVSQNPNIEQIGRGIAEELGMPLEGSGESAAWALATRLRKEKKILIMLDDVWARLELKTVVGIPYGEDHKGCKILITTRKARVCGTMECDTAVPVDVSSDEDSWVLFNSKAGEVIEDPDLEPLSREVVKECAGLPLAIVVVGRAPRGRGKKSSWEGALLQLKRVIPKNLEGVEDQLFKVPRTELQLYERRGD</sequence>
<dbReference type="Gene3D" id="3.40.50.300">
    <property type="entry name" value="P-loop containing nucleotide triphosphate hydrolases"/>
    <property type="match status" value="1"/>
</dbReference>
<dbReference type="InterPro" id="IPR042197">
    <property type="entry name" value="Apaf_helical"/>
</dbReference>